<keyword evidence="2" id="KW-1185">Reference proteome</keyword>
<dbReference type="OrthoDB" id="2433702at2759"/>
<dbReference type="AlphaFoldDB" id="A0A397TN54"/>
<gene>
    <name evidence="1" type="ORF">C1645_811201</name>
</gene>
<reference evidence="1 2" key="1">
    <citation type="submission" date="2018-06" db="EMBL/GenBank/DDBJ databases">
        <title>Comparative genomics reveals the genomic features of Rhizophagus irregularis, R. cerebriforme, R. diaphanum and Gigaspora rosea, and their symbiotic lifestyle signature.</title>
        <authorList>
            <person name="Morin E."/>
            <person name="San Clemente H."/>
            <person name="Chen E.C.H."/>
            <person name="De La Providencia I."/>
            <person name="Hainaut M."/>
            <person name="Kuo A."/>
            <person name="Kohler A."/>
            <person name="Murat C."/>
            <person name="Tang N."/>
            <person name="Roy S."/>
            <person name="Loubradou J."/>
            <person name="Henrissat B."/>
            <person name="Grigoriev I.V."/>
            <person name="Corradi N."/>
            <person name="Roux C."/>
            <person name="Martin F.M."/>
        </authorList>
    </citation>
    <scope>NUCLEOTIDE SEQUENCE [LARGE SCALE GENOMIC DNA]</scope>
    <source>
        <strain evidence="1 2">DAOM 227022</strain>
    </source>
</reference>
<evidence type="ECO:0000313" key="1">
    <source>
        <dbReference type="EMBL" id="RIA99633.1"/>
    </source>
</evidence>
<sequence length="88" mass="10574">MKIITEYQLSNSCDDRIIKLINNSQNFIDKNLLQKASKKDIDYNFYYQLIIHGIKVLLLQSDINKEFVFRYQDNNISIRTYSKQFESE</sequence>
<dbReference type="EMBL" id="QKYT01000002">
    <property type="protein sequence ID" value="RIA99633.1"/>
    <property type="molecule type" value="Genomic_DNA"/>
</dbReference>
<dbReference type="Proteomes" id="UP000265703">
    <property type="component" value="Unassembled WGS sequence"/>
</dbReference>
<name>A0A397TN54_9GLOM</name>
<protein>
    <submittedName>
        <fullName evidence="1">Uncharacterized protein</fullName>
    </submittedName>
</protein>
<comment type="caution">
    <text evidence="1">The sequence shown here is derived from an EMBL/GenBank/DDBJ whole genome shotgun (WGS) entry which is preliminary data.</text>
</comment>
<proteinExistence type="predicted"/>
<evidence type="ECO:0000313" key="2">
    <source>
        <dbReference type="Proteomes" id="UP000265703"/>
    </source>
</evidence>
<organism evidence="1 2">
    <name type="scientific">Glomus cerebriforme</name>
    <dbReference type="NCBI Taxonomy" id="658196"/>
    <lineage>
        <taxon>Eukaryota</taxon>
        <taxon>Fungi</taxon>
        <taxon>Fungi incertae sedis</taxon>
        <taxon>Mucoromycota</taxon>
        <taxon>Glomeromycotina</taxon>
        <taxon>Glomeromycetes</taxon>
        <taxon>Glomerales</taxon>
        <taxon>Glomeraceae</taxon>
        <taxon>Glomus</taxon>
    </lineage>
</organism>
<accession>A0A397TN54</accession>